<feature type="domain" description="DUF7552" evidence="3">
    <location>
        <begin position="5"/>
        <end position="79"/>
    </location>
</feature>
<evidence type="ECO:0000259" key="3">
    <source>
        <dbReference type="Pfam" id="PF24422"/>
    </source>
</evidence>
<dbReference type="OrthoDB" id="342580at2157"/>
<feature type="compositionally biased region" description="Basic and acidic residues" evidence="1">
    <location>
        <begin position="104"/>
        <end position="113"/>
    </location>
</feature>
<dbReference type="EMBL" id="WOYG01000001">
    <property type="protein sequence ID" value="NLV10311.1"/>
    <property type="molecule type" value="Genomic_DNA"/>
</dbReference>
<dbReference type="RefSeq" id="WP_170094021.1">
    <property type="nucleotide sequence ID" value="NZ_WOYG01000001.1"/>
</dbReference>
<protein>
    <submittedName>
        <fullName evidence="4">Uncharacterized protein</fullName>
    </submittedName>
</protein>
<accession>A0A847UGG9</accession>
<evidence type="ECO:0000256" key="1">
    <source>
        <dbReference type="SAM" id="MobiDB-lite"/>
    </source>
</evidence>
<organism evidence="4 5">
    <name type="scientific">Halomicrobium mukohataei</name>
    <dbReference type="NCBI Taxonomy" id="57705"/>
    <lineage>
        <taxon>Archaea</taxon>
        <taxon>Methanobacteriati</taxon>
        <taxon>Methanobacteriota</taxon>
        <taxon>Stenosarchaea group</taxon>
        <taxon>Halobacteria</taxon>
        <taxon>Halobacteriales</taxon>
        <taxon>Haloarculaceae</taxon>
        <taxon>Halomicrobium</taxon>
    </lineage>
</organism>
<sequence>MIGTTLAELRERVERLATDDGSYRVVCGRTGERPVPVATLRFDSRSTARLAVRATEQYRSTLRTYDPRTPRYDLIVCEESDPFGDRALPGAPRPDTDAAVSPVSDDRDSNEGKQRRIEFCHRVAAAVFEALSDGPYDDLETAVVDAYFELAETVDDPDDLCLCLLESLAAEFDARLSPDQQAALLTDAASQLTPVDRSGQPVATALAALQRRGLVGEFSCRSTSIDRANRRRTVQVTLSAYALSVRDGRLPVLPVAVELSRHQPEWSLSGFRVVDAERGWRLVVELGGSEPMSLSTVPVQSP</sequence>
<reference evidence="4" key="1">
    <citation type="submission" date="2019-12" db="EMBL/GenBank/DDBJ databases">
        <title>Whole-genome sequence of Halomicrobium mukohataei pws1.</title>
        <authorList>
            <person name="Verma D.K."/>
            <person name="Gopal K."/>
            <person name="Prasad E.S."/>
        </authorList>
    </citation>
    <scope>NUCLEOTIDE SEQUENCE</scope>
    <source>
        <strain evidence="4">Pws1</strain>
    </source>
</reference>
<evidence type="ECO:0000313" key="5">
    <source>
        <dbReference type="Proteomes" id="UP000608662"/>
    </source>
</evidence>
<dbReference type="AlphaFoldDB" id="A0A847UGG9"/>
<comment type="caution">
    <text evidence="4">The sequence shown here is derived from an EMBL/GenBank/DDBJ whole genome shotgun (WGS) entry which is preliminary data.</text>
</comment>
<feature type="domain" description="DUF7551" evidence="2">
    <location>
        <begin position="117"/>
        <end position="298"/>
    </location>
</feature>
<evidence type="ECO:0000259" key="2">
    <source>
        <dbReference type="Pfam" id="PF24420"/>
    </source>
</evidence>
<dbReference type="InterPro" id="IPR055974">
    <property type="entry name" value="DUF7552"/>
</dbReference>
<name>A0A847UGG9_9EURY</name>
<gene>
    <name evidence="4" type="ORF">GOC74_10260</name>
</gene>
<dbReference type="Proteomes" id="UP000608662">
    <property type="component" value="Unassembled WGS sequence"/>
</dbReference>
<evidence type="ECO:0000313" key="4">
    <source>
        <dbReference type="EMBL" id="NLV10311.1"/>
    </source>
</evidence>
<dbReference type="Pfam" id="PF24420">
    <property type="entry name" value="DUF7551"/>
    <property type="match status" value="1"/>
</dbReference>
<feature type="region of interest" description="Disordered" evidence="1">
    <location>
        <begin position="84"/>
        <end position="113"/>
    </location>
</feature>
<dbReference type="Pfam" id="PF24422">
    <property type="entry name" value="DUF7552"/>
    <property type="match status" value="1"/>
</dbReference>
<proteinExistence type="predicted"/>
<dbReference type="InterPro" id="IPR055973">
    <property type="entry name" value="DUF7551"/>
</dbReference>